<organism evidence="2 3">
    <name type="scientific">Pantoea cypripedii</name>
    <name type="common">Pectobacterium cypripedii</name>
    <name type="synonym">Erwinia cypripedii</name>
    <dbReference type="NCBI Taxonomy" id="55209"/>
    <lineage>
        <taxon>Bacteria</taxon>
        <taxon>Pseudomonadati</taxon>
        <taxon>Pseudomonadota</taxon>
        <taxon>Gammaproteobacteria</taxon>
        <taxon>Enterobacterales</taxon>
        <taxon>Erwiniaceae</taxon>
        <taxon>Pantoea</taxon>
    </lineage>
</organism>
<protein>
    <recommendedName>
        <fullName evidence="1">Right handed beta helix domain-containing protein</fullName>
    </recommendedName>
</protein>
<evidence type="ECO:0000313" key="2">
    <source>
        <dbReference type="EMBL" id="ORM93497.1"/>
    </source>
</evidence>
<dbReference type="OrthoDB" id="9801455at2"/>
<dbReference type="Proteomes" id="UP000193749">
    <property type="component" value="Unassembled WGS sequence"/>
</dbReference>
<evidence type="ECO:0000313" key="3">
    <source>
        <dbReference type="Proteomes" id="UP000193749"/>
    </source>
</evidence>
<dbReference type="SMART" id="SM00710">
    <property type="entry name" value="PbH1"/>
    <property type="match status" value="4"/>
</dbReference>
<keyword evidence="3" id="KW-1185">Reference proteome</keyword>
<name>A0A1X1EU54_PANCY</name>
<reference evidence="2 3" key="1">
    <citation type="journal article" date="2017" name="Antonie Van Leeuwenhoek">
        <title>Phylogenomic resolution of the bacterial genus Pantoea and its relationship with Erwinia and Tatumella.</title>
        <authorList>
            <person name="Palmer M."/>
            <person name="Steenkamp E.T."/>
            <person name="Coetzee M.P."/>
            <person name="Chan W.Y."/>
            <person name="van Zyl E."/>
            <person name="De Maayer P."/>
            <person name="Coutinho T.A."/>
            <person name="Blom J."/>
            <person name="Smits T.H."/>
            <person name="Duffy B."/>
            <person name="Venter S.N."/>
        </authorList>
    </citation>
    <scope>NUCLEOTIDE SEQUENCE [LARGE SCALE GENOMIC DNA]</scope>
    <source>
        <strain evidence="2 3">LMG 2657</strain>
    </source>
</reference>
<dbReference type="InterPro" id="IPR012334">
    <property type="entry name" value="Pectin_lyas_fold"/>
</dbReference>
<dbReference type="AlphaFoldDB" id="A0A1X1EU54"/>
<feature type="domain" description="Right handed beta helix" evidence="1">
    <location>
        <begin position="143"/>
        <end position="309"/>
    </location>
</feature>
<sequence>MSVEVTIAKDFVNSIELYASDYGFTGIGDETEKWKLFCQEPRSKVLDVSIGISGEGILADNASLRAINGCEITLTADVTGTTITGSESHCLVAGSNSKISSIIFNGVREIFYNGAGVLIPTGKTGAEVLNCQFLNTSGIPVKFYKCSNCKAQNNYIEGVRHGIMWWLATNIEISSNIITKVSHPSLNNGGGIWGAVGQKIFIHDNYVSHCADVGIDIEGGRNCFVYNNYVTNCRNGELAIFATGSESDLVAAAITMGNIVFANNNVDRYSTANDRSGTAVSNALTDAAGEMIYGGLDLIQDGSLIFERNRVRVLDTSGNSLFCHRSRTSNASGSAKIIQRGCIYESVSGRTILFYDRQDREMHNCEIRYKGSVAVALGELRDLRTFKARGNLLDIDTAATVTTYALTLNNSQAANDAKLELDSWILRGPAGYVLLRIDQTSTARTVILNNMDLPDFVGTSPATWPVSIGQGAIYWNNQKIRIQNTSGSELDFAAGIFYHSNFDAIHCHATLMLASKKKATYRFALKCDAFDTLYLAAIDTGGAINTGLWPHSFCYATFSGTSISFTNTSTDALSAVIELNLNSM</sequence>
<gene>
    <name evidence="2" type="ORF">HA50_09100</name>
</gene>
<dbReference type="Pfam" id="PF13229">
    <property type="entry name" value="Beta_helix"/>
    <property type="match status" value="1"/>
</dbReference>
<dbReference type="SUPFAM" id="SSF51126">
    <property type="entry name" value="Pectin lyase-like"/>
    <property type="match status" value="1"/>
</dbReference>
<dbReference type="Gene3D" id="2.160.20.10">
    <property type="entry name" value="Single-stranded right-handed beta-helix, Pectin lyase-like"/>
    <property type="match status" value="1"/>
</dbReference>
<evidence type="ECO:0000259" key="1">
    <source>
        <dbReference type="Pfam" id="PF13229"/>
    </source>
</evidence>
<accession>A0A1X1EU54</accession>
<dbReference type="InterPro" id="IPR011050">
    <property type="entry name" value="Pectin_lyase_fold/virulence"/>
</dbReference>
<dbReference type="EMBL" id="MLJI01000001">
    <property type="protein sequence ID" value="ORM93497.1"/>
    <property type="molecule type" value="Genomic_DNA"/>
</dbReference>
<comment type="caution">
    <text evidence="2">The sequence shown here is derived from an EMBL/GenBank/DDBJ whole genome shotgun (WGS) entry which is preliminary data.</text>
</comment>
<proteinExistence type="predicted"/>
<dbReference type="InterPro" id="IPR039448">
    <property type="entry name" value="Beta_helix"/>
</dbReference>
<dbReference type="RefSeq" id="WP_084874493.1">
    <property type="nucleotide sequence ID" value="NZ_JAGGMY010000001.1"/>
</dbReference>
<dbReference type="InterPro" id="IPR006626">
    <property type="entry name" value="PbH1"/>
</dbReference>